<sequence length="126" mass="13881">MSCHASGDPRLHRQVFVRMPQLYPDLRRRHLVRASSPPLARTPSVGLAELPPPASSLGTSHCRHLVGQLSPWEHAAVLTTRVDAAGRQAPLLPVRRGCCCCWRSRRPSSQPPQVAMGLPGKEADRR</sequence>
<dbReference type="Proteomes" id="UP000479710">
    <property type="component" value="Unassembled WGS sequence"/>
</dbReference>
<feature type="region of interest" description="Disordered" evidence="1">
    <location>
        <begin position="105"/>
        <end position="126"/>
    </location>
</feature>
<name>A0A6G1C0M4_9ORYZ</name>
<proteinExistence type="predicted"/>
<evidence type="ECO:0000313" key="2">
    <source>
        <dbReference type="EMBL" id="KAF0893541.1"/>
    </source>
</evidence>
<evidence type="ECO:0000256" key="1">
    <source>
        <dbReference type="SAM" id="MobiDB-lite"/>
    </source>
</evidence>
<accession>A0A6G1C0M4</accession>
<reference evidence="2 3" key="1">
    <citation type="submission" date="2019-11" db="EMBL/GenBank/DDBJ databases">
        <title>Whole genome sequence of Oryza granulata.</title>
        <authorList>
            <person name="Li W."/>
        </authorList>
    </citation>
    <scope>NUCLEOTIDE SEQUENCE [LARGE SCALE GENOMIC DNA]</scope>
    <source>
        <strain evidence="3">cv. Menghai</strain>
        <tissue evidence="2">Leaf</tissue>
    </source>
</reference>
<keyword evidence="3" id="KW-1185">Reference proteome</keyword>
<gene>
    <name evidence="2" type="ORF">E2562_026676</name>
</gene>
<dbReference type="AlphaFoldDB" id="A0A6G1C0M4"/>
<dbReference type="EMBL" id="SPHZ02000011">
    <property type="protein sequence ID" value="KAF0893541.1"/>
    <property type="molecule type" value="Genomic_DNA"/>
</dbReference>
<protein>
    <submittedName>
        <fullName evidence="2">Uncharacterized protein</fullName>
    </submittedName>
</protein>
<feature type="region of interest" description="Disordered" evidence="1">
    <location>
        <begin position="34"/>
        <end position="53"/>
    </location>
</feature>
<comment type="caution">
    <text evidence="2">The sequence shown here is derived from an EMBL/GenBank/DDBJ whole genome shotgun (WGS) entry which is preliminary data.</text>
</comment>
<organism evidence="2 3">
    <name type="scientific">Oryza meyeriana var. granulata</name>
    <dbReference type="NCBI Taxonomy" id="110450"/>
    <lineage>
        <taxon>Eukaryota</taxon>
        <taxon>Viridiplantae</taxon>
        <taxon>Streptophyta</taxon>
        <taxon>Embryophyta</taxon>
        <taxon>Tracheophyta</taxon>
        <taxon>Spermatophyta</taxon>
        <taxon>Magnoliopsida</taxon>
        <taxon>Liliopsida</taxon>
        <taxon>Poales</taxon>
        <taxon>Poaceae</taxon>
        <taxon>BOP clade</taxon>
        <taxon>Oryzoideae</taxon>
        <taxon>Oryzeae</taxon>
        <taxon>Oryzinae</taxon>
        <taxon>Oryza</taxon>
        <taxon>Oryza meyeriana</taxon>
    </lineage>
</organism>
<evidence type="ECO:0000313" key="3">
    <source>
        <dbReference type="Proteomes" id="UP000479710"/>
    </source>
</evidence>